<dbReference type="RefSeq" id="WP_270919566.1">
    <property type="nucleotide sequence ID" value="NZ_CP127247.1"/>
</dbReference>
<keyword evidence="2" id="KW-1185">Reference proteome</keyword>
<organism evidence="1 2">
    <name type="scientific">Parasedimentitalea psychrophila</name>
    <dbReference type="NCBI Taxonomy" id="2997337"/>
    <lineage>
        <taxon>Bacteria</taxon>
        <taxon>Pseudomonadati</taxon>
        <taxon>Pseudomonadota</taxon>
        <taxon>Alphaproteobacteria</taxon>
        <taxon>Rhodobacterales</taxon>
        <taxon>Paracoccaceae</taxon>
        <taxon>Parasedimentitalea</taxon>
    </lineage>
</organism>
<evidence type="ECO:0000313" key="2">
    <source>
        <dbReference type="Proteomes" id="UP001238334"/>
    </source>
</evidence>
<name>A0A9Y2KX29_9RHOB</name>
<reference evidence="1 2" key="1">
    <citation type="submission" date="2023-06" db="EMBL/GenBank/DDBJ databases">
        <title>Parasedimentitalea psychrophila sp. nov., a psychrophilic bacterium isolated from deep-sea sediment.</title>
        <authorList>
            <person name="Li A."/>
        </authorList>
    </citation>
    <scope>NUCLEOTIDE SEQUENCE [LARGE SCALE GENOMIC DNA]</scope>
    <source>
        <strain evidence="1 2">QS115</strain>
    </source>
</reference>
<sequence>MSKTIISVILAVCVGAALFFWFTKPEPTPGERLSEAVATAGDALQDAGEAISDSAAESAEQITSDVQAAAADIAEDVTAQATAFSNEAARIIAAWDETDILSADGYSHDNAVKAIKTSTLDDETKDQILALLQQIKDAPETLEQKAAEIREILTK</sequence>
<protein>
    <recommendedName>
        <fullName evidence="3">Mucin</fullName>
    </recommendedName>
</protein>
<accession>A0A9Y2KX29</accession>
<dbReference type="Proteomes" id="UP001238334">
    <property type="component" value="Chromosome"/>
</dbReference>
<proteinExistence type="predicted"/>
<evidence type="ECO:0008006" key="3">
    <source>
        <dbReference type="Google" id="ProtNLM"/>
    </source>
</evidence>
<gene>
    <name evidence="1" type="ORF">QPJ95_16935</name>
</gene>
<dbReference type="AlphaFoldDB" id="A0A9Y2KX29"/>
<evidence type="ECO:0000313" key="1">
    <source>
        <dbReference type="EMBL" id="WIY24268.1"/>
    </source>
</evidence>
<dbReference type="EMBL" id="CP127247">
    <property type="protein sequence ID" value="WIY24268.1"/>
    <property type="molecule type" value="Genomic_DNA"/>
</dbReference>
<dbReference type="KEGG" id="ppso:QPJ95_16935"/>